<keyword evidence="1" id="KW-0472">Membrane</keyword>
<dbReference type="PANTHER" id="PTHR37423:SF5">
    <property type="entry name" value="SOLUBLE LYTIC MUREIN TRANSGLYCOSYLASE"/>
    <property type="match status" value="1"/>
</dbReference>
<keyword evidence="1" id="KW-0812">Transmembrane</keyword>
<dbReference type="InterPro" id="IPR023346">
    <property type="entry name" value="Lysozyme-like_dom_sf"/>
</dbReference>
<name>A0A7G6DYG7_THEFR</name>
<protein>
    <submittedName>
        <fullName evidence="3">Transglycosylase SLT domain-containing protein</fullName>
    </submittedName>
</protein>
<dbReference type="KEGG" id="tfr:BR63_00115"/>
<dbReference type="CDD" id="cd16896">
    <property type="entry name" value="LT_Slt70-like"/>
    <property type="match status" value="1"/>
</dbReference>
<dbReference type="Gene3D" id="1.10.530.10">
    <property type="match status" value="1"/>
</dbReference>
<sequence length="195" mass="23089">MLGGTGTLFYRYWKKIASLIVLGIIFILLVNSAWFLKFFYPFPHQNLVIKYSSEYKVDPYLVLAIIRTESRFYSKAHSQVGAKGLMQIMPETGEWIAREIKLGDYTEDKLFQPQYNIPMGIWYLSYLDKVFKGDLPKLLASYNAGERKVKKWLNEGIWTGKLQDIDQIPYEETRKYVERVLFDYQVYKRIYKKSC</sequence>
<reference evidence="3 4" key="1">
    <citation type="journal article" date="2019" name="Front. Microbiol.">
        <title>Thermoanaerosceptrum fracticalcis gen. nov. sp. nov., a Novel Fumarate-Fermenting Microorganism From a Deep Fractured Carbonate Aquifer of the US Great Basin.</title>
        <authorList>
            <person name="Hamilton-Brehm S.D."/>
            <person name="Stewart L.E."/>
            <person name="Zavarin M."/>
            <person name="Caldwell M."/>
            <person name="Lawson P.A."/>
            <person name="Onstott T.C."/>
            <person name="Grzymski J."/>
            <person name="Neveux I."/>
            <person name="Lollar B.S."/>
            <person name="Russell C.E."/>
            <person name="Moser D.P."/>
        </authorList>
    </citation>
    <scope>NUCLEOTIDE SEQUENCE [LARGE SCALE GENOMIC DNA]</scope>
    <source>
        <strain evidence="3 4">DRI-13</strain>
    </source>
</reference>
<dbReference type="SUPFAM" id="SSF53955">
    <property type="entry name" value="Lysozyme-like"/>
    <property type="match status" value="1"/>
</dbReference>
<gene>
    <name evidence="3" type="ORF">BR63_00115</name>
</gene>
<evidence type="ECO:0000259" key="2">
    <source>
        <dbReference type="Pfam" id="PF01464"/>
    </source>
</evidence>
<dbReference type="Proteomes" id="UP000515847">
    <property type="component" value="Chromosome"/>
</dbReference>
<dbReference type="EMBL" id="CP045798">
    <property type="protein sequence ID" value="QNB44871.1"/>
    <property type="molecule type" value="Genomic_DNA"/>
</dbReference>
<dbReference type="AlphaFoldDB" id="A0A7G6DYG7"/>
<keyword evidence="1" id="KW-1133">Transmembrane helix</keyword>
<proteinExistence type="predicted"/>
<feature type="transmembrane region" description="Helical" evidence="1">
    <location>
        <begin position="16"/>
        <end position="36"/>
    </location>
</feature>
<evidence type="ECO:0000313" key="4">
    <source>
        <dbReference type="Proteomes" id="UP000515847"/>
    </source>
</evidence>
<organism evidence="3 4">
    <name type="scientific">Thermanaerosceptrum fracticalcis</name>
    <dbReference type="NCBI Taxonomy" id="1712410"/>
    <lineage>
        <taxon>Bacteria</taxon>
        <taxon>Bacillati</taxon>
        <taxon>Bacillota</taxon>
        <taxon>Clostridia</taxon>
        <taxon>Eubacteriales</taxon>
        <taxon>Peptococcaceae</taxon>
        <taxon>Thermanaerosceptrum</taxon>
    </lineage>
</organism>
<dbReference type="PANTHER" id="PTHR37423">
    <property type="entry name" value="SOLUBLE LYTIC MUREIN TRANSGLYCOSYLASE-RELATED"/>
    <property type="match status" value="1"/>
</dbReference>
<feature type="domain" description="Transglycosylase SLT" evidence="2">
    <location>
        <begin position="47"/>
        <end position="155"/>
    </location>
</feature>
<dbReference type="InterPro" id="IPR008258">
    <property type="entry name" value="Transglycosylase_SLT_dom_1"/>
</dbReference>
<keyword evidence="4" id="KW-1185">Reference proteome</keyword>
<evidence type="ECO:0000313" key="3">
    <source>
        <dbReference type="EMBL" id="QNB44871.1"/>
    </source>
</evidence>
<accession>A0A7G6DYG7</accession>
<evidence type="ECO:0000256" key="1">
    <source>
        <dbReference type="SAM" id="Phobius"/>
    </source>
</evidence>
<dbReference type="Pfam" id="PF01464">
    <property type="entry name" value="SLT"/>
    <property type="match status" value="1"/>
</dbReference>